<evidence type="ECO:0000256" key="2">
    <source>
        <dbReference type="SAM" id="MobiDB-lite"/>
    </source>
</evidence>
<keyword evidence="1" id="KW-0862">Zinc</keyword>
<keyword evidence="1" id="KW-0863">Zinc-finger</keyword>
<evidence type="ECO:0000313" key="5">
    <source>
        <dbReference type="Proteomes" id="UP001164746"/>
    </source>
</evidence>
<keyword evidence="5" id="KW-1185">Reference proteome</keyword>
<sequence>MATGGGSSIKEEQEYFTRIQIALVDCGMAVLKELFLQGVHGTVDNFLHENKKRLLGSLDKHKENILYPYRQDTRLEEWDISLYVIVILTACYTTSEHRMLRQDIANLSNLRNKLCHKPNHRLSAEVYNEYLGRIRGSINRICEFLSDQTLTQFVNKTLDEYESLKHAYPNGVLNEYVKNIDTVSEGDLGVAGALEQIKQLINDTEIKIEIPVIDVLLLFSNYNHDDEEKVSNYLRKTFETALQQSTLHEGALHDPDQEERDEQGNTDRNVDDKVVNIVQELLREETMRTLKGHELFDINVTMERKTSYTFLNEIVSQITSSRSLSEKMTLSVKKDDECTNVVKCVYHPSSYIERGQVINDLMAKGKGELYQTTVDEIRRGLEIPHLVMSVFIEDTSSPNSVVVSADKFFSEKQKTLTSQKLTENVETPVNITEETAKKAPPKSLHTMATERASLYKGSNLVHDYICSTCEDIGLDVKAKYFCKECEYYMCDKCVRLHNGVNRKHTVYGRGNIQKWVCSTLDNLDKHGIKLKLKCNDHQELCCYVCAAMYHT</sequence>
<feature type="domain" description="B box-type" evidence="3">
    <location>
        <begin position="461"/>
        <end position="509"/>
    </location>
</feature>
<evidence type="ECO:0000256" key="1">
    <source>
        <dbReference type="PROSITE-ProRule" id="PRU00024"/>
    </source>
</evidence>
<reference evidence="4" key="1">
    <citation type="submission" date="2022-11" db="EMBL/GenBank/DDBJ databases">
        <title>Centuries of genome instability and evolution in soft-shell clam transmissible cancer (bioRxiv).</title>
        <authorList>
            <person name="Hart S.F.M."/>
            <person name="Yonemitsu M.A."/>
            <person name="Giersch R.M."/>
            <person name="Beal B.F."/>
            <person name="Arriagada G."/>
            <person name="Davis B.W."/>
            <person name="Ostrander E.A."/>
            <person name="Goff S.P."/>
            <person name="Metzger M.J."/>
        </authorList>
    </citation>
    <scope>NUCLEOTIDE SEQUENCE</scope>
    <source>
        <strain evidence="4">MELC-2E11</strain>
        <tissue evidence="4">Siphon/mantle</tissue>
    </source>
</reference>
<evidence type="ECO:0000259" key="3">
    <source>
        <dbReference type="PROSITE" id="PS50119"/>
    </source>
</evidence>
<dbReference type="CDD" id="cd19757">
    <property type="entry name" value="Bbox1"/>
    <property type="match status" value="1"/>
</dbReference>
<gene>
    <name evidence="4" type="ORF">MAR_020394</name>
</gene>
<dbReference type="PROSITE" id="PS50119">
    <property type="entry name" value="ZF_BBOX"/>
    <property type="match status" value="1"/>
</dbReference>
<dbReference type="Gene3D" id="3.30.160.60">
    <property type="entry name" value="Classic Zinc Finger"/>
    <property type="match status" value="1"/>
</dbReference>
<proteinExistence type="predicted"/>
<dbReference type="Proteomes" id="UP001164746">
    <property type="component" value="Chromosome 5"/>
</dbReference>
<feature type="region of interest" description="Disordered" evidence="2">
    <location>
        <begin position="247"/>
        <end position="270"/>
    </location>
</feature>
<evidence type="ECO:0000313" key="4">
    <source>
        <dbReference type="EMBL" id="WAR05025.1"/>
    </source>
</evidence>
<organism evidence="4 5">
    <name type="scientific">Mya arenaria</name>
    <name type="common">Soft-shell clam</name>
    <dbReference type="NCBI Taxonomy" id="6604"/>
    <lineage>
        <taxon>Eukaryota</taxon>
        <taxon>Metazoa</taxon>
        <taxon>Spiralia</taxon>
        <taxon>Lophotrochozoa</taxon>
        <taxon>Mollusca</taxon>
        <taxon>Bivalvia</taxon>
        <taxon>Autobranchia</taxon>
        <taxon>Heteroconchia</taxon>
        <taxon>Euheterodonta</taxon>
        <taxon>Imparidentia</taxon>
        <taxon>Neoheterodontei</taxon>
        <taxon>Myida</taxon>
        <taxon>Myoidea</taxon>
        <taxon>Myidae</taxon>
        <taxon>Mya</taxon>
    </lineage>
</organism>
<name>A0ABY7E5A9_MYAAR</name>
<accession>A0ABY7E5A9</accession>
<dbReference type="InterPro" id="IPR000315">
    <property type="entry name" value="Znf_B-box"/>
</dbReference>
<protein>
    <recommendedName>
        <fullName evidence="3">B box-type domain-containing protein</fullName>
    </recommendedName>
</protein>
<dbReference type="EMBL" id="CP111016">
    <property type="protein sequence ID" value="WAR05025.1"/>
    <property type="molecule type" value="Genomic_DNA"/>
</dbReference>
<keyword evidence="1" id="KW-0479">Metal-binding</keyword>